<dbReference type="AlphaFoldDB" id="A0A6J5BC76"/>
<evidence type="ECO:0000313" key="1">
    <source>
        <dbReference type="EMBL" id="CAB3699897.1"/>
    </source>
</evidence>
<accession>A0A6J5BC76</accession>
<name>A0A6J5BC76_9BURK</name>
<sequence length="36" mass="4130">MSPHLVAQQVSPTSQALIQRDGYQFTARCRLRVSQR</sequence>
<reference evidence="1 2" key="1">
    <citation type="submission" date="2020-04" db="EMBL/GenBank/DDBJ databases">
        <authorList>
            <person name="De Canck E."/>
        </authorList>
    </citation>
    <scope>NUCLEOTIDE SEQUENCE [LARGE SCALE GENOMIC DNA]</scope>
    <source>
        <strain evidence="1 2">LMG 22037</strain>
    </source>
</reference>
<proteinExistence type="predicted"/>
<dbReference type="Proteomes" id="UP000494249">
    <property type="component" value="Unassembled WGS sequence"/>
</dbReference>
<evidence type="ECO:0000313" key="2">
    <source>
        <dbReference type="Proteomes" id="UP000494249"/>
    </source>
</evidence>
<organism evidence="1 2">
    <name type="scientific">Paraburkholderia phenoliruptrix</name>
    <dbReference type="NCBI Taxonomy" id="252970"/>
    <lineage>
        <taxon>Bacteria</taxon>
        <taxon>Pseudomonadati</taxon>
        <taxon>Pseudomonadota</taxon>
        <taxon>Betaproteobacteria</taxon>
        <taxon>Burkholderiales</taxon>
        <taxon>Burkholderiaceae</taxon>
        <taxon>Paraburkholderia</taxon>
    </lineage>
</organism>
<gene>
    <name evidence="1" type="ORF">LMG22037_03446</name>
</gene>
<protein>
    <submittedName>
        <fullName evidence="1">Uncharacterized protein</fullName>
    </submittedName>
</protein>
<dbReference type="EMBL" id="CADIKB010000015">
    <property type="protein sequence ID" value="CAB3699897.1"/>
    <property type="molecule type" value="Genomic_DNA"/>
</dbReference>